<evidence type="ECO:0000313" key="2">
    <source>
        <dbReference type="Proteomes" id="UP001175227"/>
    </source>
</evidence>
<dbReference type="PROSITE" id="PS51257">
    <property type="entry name" value="PROKAR_LIPOPROTEIN"/>
    <property type="match status" value="1"/>
</dbReference>
<dbReference type="Proteomes" id="UP001175227">
    <property type="component" value="Unassembled WGS sequence"/>
</dbReference>
<keyword evidence="2" id="KW-1185">Reference proteome</keyword>
<dbReference type="AlphaFoldDB" id="A0AA39NTY5"/>
<dbReference type="EMBL" id="JAUEPR010000046">
    <property type="protein sequence ID" value="KAK0471817.1"/>
    <property type="molecule type" value="Genomic_DNA"/>
</dbReference>
<reference evidence="1" key="1">
    <citation type="submission" date="2023-06" db="EMBL/GenBank/DDBJ databases">
        <authorList>
            <consortium name="Lawrence Berkeley National Laboratory"/>
            <person name="Ahrendt S."/>
            <person name="Sahu N."/>
            <person name="Indic B."/>
            <person name="Wong-Bajracharya J."/>
            <person name="Merenyi Z."/>
            <person name="Ke H.-M."/>
            <person name="Monk M."/>
            <person name="Kocsube S."/>
            <person name="Drula E."/>
            <person name="Lipzen A."/>
            <person name="Balint B."/>
            <person name="Henrissat B."/>
            <person name="Andreopoulos B."/>
            <person name="Martin F.M."/>
            <person name="Harder C.B."/>
            <person name="Rigling D."/>
            <person name="Ford K.L."/>
            <person name="Foster G.D."/>
            <person name="Pangilinan J."/>
            <person name="Papanicolaou A."/>
            <person name="Barry K."/>
            <person name="LaButti K."/>
            <person name="Viragh M."/>
            <person name="Koriabine M."/>
            <person name="Yan M."/>
            <person name="Riley R."/>
            <person name="Champramary S."/>
            <person name="Plett K.L."/>
            <person name="Tsai I.J."/>
            <person name="Slot J."/>
            <person name="Sipos G."/>
            <person name="Plett J."/>
            <person name="Nagy L.G."/>
            <person name="Grigoriev I.V."/>
        </authorList>
    </citation>
    <scope>NUCLEOTIDE SEQUENCE</scope>
    <source>
        <strain evidence="1">ICMP 16352</strain>
    </source>
</reference>
<comment type="caution">
    <text evidence="1">The sequence shown here is derived from an EMBL/GenBank/DDBJ whole genome shotgun (WGS) entry which is preliminary data.</text>
</comment>
<protein>
    <submittedName>
        <fullName evidence="1">Uncharacterized protein</fullName>
    </submittedName>
</protein>
<evidence type="ECO:0000313" key="1">
    <source>
        <dbReference type="EMBL" id="KAK0471817.1"/>
    </source>
</evidence>
<sequence length="106" mass="11034">MIKTLEPPKAPVFSTISNPEGRGCQISLSISSACSPCLQAQTHAGSTRFTKSSAPIPPVKLSKPAITRRGTRTSARKAKVAPAQEPLAVLAKIQTLAHSSGNVGPF</sequence>
<accession>A0AA39NTY5</accession>
<organism evidence="1 2">
    <name type="scientific">Armillaria novae-zelandiae</name>
    <dbReference type="NCBI Taxonomy" id="153914"/>
    <lineage>
        <taxon>Eukaryota</taxon>
        <taxon>Fungi</taxon>
        <taxon>Dikarya</taxon>
        <taxon>Basidiomycota</taxon>
        <taxon>Agaricomycotina</taxon>
        <taxon>Agaricomycetes</taxon>
        <taxon>Agaricomycetidae</taxon>
        <taxon>Agaricales</taxon>
        <taxon>Marasmiineae</taxon>
        <taxon>Physalacriaceae</taxon>
        <taxon>Armillaria</taxon>
    </lineage>
</organism>
<proteinExistence type="predicted"/>
<gene>
    <name evidence="1" type="ORF">IW261DRAFT_1424769</name>
</gene>
<name>A0AA39NTY5_9AGAR</name>